<keyword evidence="2" id="KW-1185">Reference proteome</keyword>
<dbReference type="RefSeq" id="WP_161075301.1">
    <property type="nucleotide sequence ID" value="NZ_CP086370.1"/>
</dbReference>
<proteinExistence type="predicted"/>
<sequence>MNPRLLRYYSQELQHLREVGGEFAKEYPKIAGRLGLEGFDCADPYVERLLEGFSFLAARVQMKIDSEFPRFTQHMSELVYPHFLAPTPSMAVVQLQPDLSNPALKQGYVVPRGTAMRSVLGKGDTTACEYRTAHDVTMWPVELAEAKFFTHSGALGGAPMPLPAGVKAGIRLRLRTVGGLPFHALNMDSLALNLRGSDEMPVKIYEKILGSVEGVLVSSAGGSALLPKSAVAPLGFGEEEALLPSGRRTFQGYRLLQEYFAFPQRYLFVELRGLRRALGRCAESEIELVILLNRGDAQLEQMLDASNFALNCTPAINLFQRRADRINVSGEQFEYHVLVDRTRPMDFEVFQIEDVTGYGTGPQAEQTFRPFYTAKDIGGLHQDKAFYHIRREPRVISQRQRKVGPRSSYIGSETFISIVDAAEAPYRSDLRQLGLQVWCTNRDLPLSMPLGVGKTDFILDSGAPVTAVRCLAGPSQPNASFAEGAVAWRLLNHLSLNYLSLTDSDPRQGAVALREMLSLYCHPGDLNGQRQIEGVQSISTSSITRRMPSPGPITFGRGLQVTVTMDDAAFEGTGAFLLGGVLAQFFAQYVSINSFTETVVRTVGRGEIMRWPAKGGACAIL</sequence>
<gene>
    <name evidence="1" type="primary">tssF</name>
    <name evidence="1" type="ORF">GTP77_27265</name>
</gene>
<organism evidence="1 2">
    <name type="scientific">Pseudoduganella aquatica</name>
    <dbReference type="NCBI Taxonomy" id="2660641"/>
    <lineage>
        <taxon>Bacteria</taxon>
        <taxon>Pseudomonadati</taxon>
        <taxon>Pseudomonadota</taxon>
        <taxon>Betaproteobacteria</taxon>
        <taxon>Burkholderiales</taxon>
        <taxon>Oxalobacteraceae</taxon>
        <taxon>Telluria group</taxon>
        <taxon>Pseudoduganella</taxon>
    </lineage>
</organism>
<dbReference type="PANTHER" id="PTHR35370:SF1">
    <property type="entry name" value="TYPE VI SECRETION SYSTEM COMPONENT TSSF1"/>
    <property type="match status" value="1"/>
</dbReference>
<comment type="caution">
    <text evidence="1">The sequence shown here is derived from an EMBL/GenBank/DDBJ whole genome shotgun (WGS) entry which is preliminary data.</text>
</comment>
<evidence type="ECO:0000313" key="2">
    <source>
        <dbReference type="Proteomes" id="UP000450676"/>
    </source>
</evidence>
<dbReference type="PANTHER" id="PTHR35370">
    <property type="entry name" value="CYTOPLASMIC PROTEIN-RELATED-RELATED"/>
    <property type="match status" value="1"/>
</dbReference>
<protein>
    <submittedName>
        <fullName evidence="1">Type VI secretion system baseplate subunit TssF</fullName>
    </submittedName>
</protein>
<dbReference type="Pfam" id="PF05947">
    <property type="entry name" value="T6SS_TssF"/>
    <property type="match status" value="1"/>
</dbReference>
<dbReference type="Proteomes" id="UP000450676">
    <property type="component" value="Unassembled WGS sequence"/>
</dbReference>
<evidence type="ECO:0000313" key="1">
    <source>
        <dbReference type="EMBL" id="MYN11023.1"/>
    </source>
</evidence>
<dbReference type="NCBIfam" id="TIGR03359">
    <property type="entry name" value="VI_chp_6"/>
    <property type="match status" value="1"/>
</dbReference>
<dbReference type="InterPro" id="IPR010272">
    <property type="entry name" value="T6SS_TssF"/>
</dbReference>
<accession>A0A7X4KQ67</accession>
<dbReference type="AlphaFoldDB" id="A0A7X4KQ67"/>
<dbReference type="EMBL" id="WWCU01000052">
    <property type="protein sequence ID" value="MYN11023.1"/>
    <property type="molecule type" value="Genomic_DNA"/>
</dbReference>
<name>A0A7X4KQ67_9BURK</name>
<dbReference type="PIRSF" id="PIRSF028304">
    <property type="entry name" value="UCP028304"/>
    <property type="match status" value="1"/>
</dbReference>
<reference evidence="1 2" key="1">
    <citation type="submission" date="2019-12" db="EMBL/GenBank/DDBJ databases">
        <title>Novel species isolated from a subtropical stream in China.</title>
        <authorList>
            <person name="Lu H."/>
        </authorList>
    </citation>
    <scope>NUCLEOTIDE SEQUENCE [LARGE SCALE GENOMIC DNA]</scope>
    <source>
        <strain evidence="1 2">FT127W</strain>
    </source>
</reference>